<sequence>MTSNFDCCSSLARKLHPGPINPIHVREFRIFRRRRLKHYRHAHHRTAFTVRSQSNPFESLFHNLVSQVTTVNSLELIAPALGFSSGVALYLSNVVSSKKSAISDIGEWILLSSPTPFNRFVFLRCPSIAFPGSDTNLVEDVSERLVKEGRHFVRLNSGRMKATTGEDEKEDKLTYQRLCISTEDGGVISLDWPSHLNLREEHGLDTTLLLVPGTPEGSMDRNVRLSVTEALGRGLFPIVMNPRGCAGSPLTTARYDHYLVTSLLHFVVDMPTAGRQHLIPSVLIGSVIAIVLLFSAADSDDIYTAVQFVSKARPWTALMAIGWGYGANMLTKYLAEVGERTPLTAAACIDNPFDLEEATQTPPYHMAIDHDLTGGLVNILRSNKELFQGKAKGFDIETALEAKSVRDFEKSISSVSHGFNSIEDFYSKSSTRSVVGNVKIPVLYIQVHVFV</sequence>
<dbReference type="EMBL" id="SSTD01008722">
    <property type="protein sequence ID" value="TYK15031.1"/>
    <property type="molecule type" value="Genomic_DNA"/>
</dbReference>
<dbReference type="InterPro" id="IPR029058">
    <property type="entry name" value="AB_hydrolase_fold"/>
</dbReference>
<dbReference type="PANTHER" id="PTHR10794:SF92">
    <property type="entry name" value="EMBRYOGENESIS-ASSOCIATED PROTEIN EMB8"/>
    <property type="match status" value="1"/>
</dbReference>
<dbReference type="PANTHER" id="PTHR10794">
    <property type="entry name" value="ABHYDROLASE DOMAIN-CONTAINING PROTEIN"/>
    <property type="match status" value="1"/>
</dbReference>
<evidence type="ECO:0000313" key="2">
    <source>
        <dbReference type="EMBL" id="KAA0054238.1"/>
    </source>
</evidence>
<accession>A0A5A7UGY6</accession>
<dbReference type="GO" id="GO:0034338">
    <property type="term" value="F:short-chain carboxylesterase activity"/>
    <property type="evidence" value="ECO:0007669"/>
    <property type="project" value="TreeGrafter"/>
</dbReference>
<evidence type="ECO:0008006" key="6">
    <source>
        <dbReference type="Google" id="ProtNLM"/>
    </source>
</evidence>
<name>A0A5A7UGY6_CUCMM</name>
<dbReference type="OrthoDB" id="5954035at2759"/>
<dbReference type="Proteomes" id="UP000321947">
    <property type="component" value="Unassembled WGS sequence"/>
</dbReference>
<dbReference type="Proteomes" id="UP000321393">
    <property type="component" value="Unassembled WGS sequence"/>
</dbReference>
<protein>
    <recommendedName>
        <fullName evidence="6">Embryogenesis-associated protein EMB8</fullName>
    </recommendedName>
</protein>
<dbReference type="SUPFAM" id="SSF53474">
    <property type="entry name" value="alpha/beta-Hydrolases"/>
    <property type="match status" value="1"/>
</dbReference>
<organism evidence="2 4">
    <name type="scientific">Cucumis melo var. makuwa</name>
    <name type="common">Oriental melon</name>
    <dbReference type="NCBI Taxonomy" id="1194695"/>
    <lineage>
        <taxon>Eukaryota</taxon>
        <taxon>Viridiplantae</taxon>
        <taxon>Streptophyta</taxon>
        <taxon>Embryophyta</taxon>
        <taxon>Tracheophyta</taxon>
        <taxon>Spermatophyta</taxon>
        <taxon>Magnoliopsida</taxon>
        <taxon>eudicotyledons</taxon>
        <taxon>Gunneridae</taxon>
        <taxon>Pentapetalae</taxon>
        <taxon>rosids</taxon>
        <taxon>fabids</taxon>
        <taxon>Cucurbitales</taxon>
        <taxon>Cucurbitaceae</taxon>
        <taxon>Benincaseae</taxon>
        <taxon>Cucumis</taxon>
    </lineage>
</organism>
<dbReference type="InterPro" id="IPR050960">
    <property type="entry name" value="AB_hydrolase_4_sf"/>
</dbReference>
<dbReference type="STRING" id="1194695.A0A5A7UGY6"/>
<evidence type="ECO:0000313" key="3">
    <source>
        <dbReference type="EMBL" id="TYK15031.1"/>
    </source>
</evidence>
<evidence type="ECO:0000313" key="4">
    <source>
        <dbReference type="Proteomes" id="UP000321393"/>
    </source>
</evidence>
<reference evidence="4 5" key="1">
    <citation type="submission" date="2019-08" db="EMBL/GenBank/DDBJ databases">
        <title>Draft genome sequences of two oriental melons (Cucumis melo L. var makuwa).</title>
        <authorList>
            <person name="Kwon S.-Y."/>
        </authorList>
    </citation>
    <scope>NUCLEOTIDE SEQUENCE [LARGE SCALE GENOMIC DNA]</scope>
    <source>
        <strain evidence="5">cv. Chang Bougi</strain>
        <strain evidence="4">cv. SW 3</strain>
        <tissue evidence="2">Leaf</tissue>
    </source>
</reference>
<gene>
    <name evidence="3" type="ORF">E5676_scaffold45G00720</name>
    <name evidence="2" type="ORF">E6C27_scaffold131G001830</name>
</gene>
<evidence type="ECO:0000256" key="1">
    <source>
        <dbReference type="ARBA" id="ARBA00010884"/>
    </source>
</evidence>
<dbReference type="EMBL" id="SSTE01008862">
    <property type="protein sequence ID" value="KAA0054238.1"/>
    <property type="molecule type" value="Genomic_DNA"/>
</dbReference>
<proteinExistence type="inferred from homology"/>
<dbReference type="GO" id="GO:0047372">
    <property type="term" value="F:monoacylglycerol lipase activity"/>
    <property type="evidence" value="ECO:0007669"/>
    <property type="project" value="TreeGrafter"/>
</dbReference>
<dbReference type="Gene3D" id="3.40.50.1820">
    <property type="entry name" value="alpha/beta hydrolase"/>
    <property type="match status" value="1"/>
</dbReference>
<evidence type="ECO:0000313" key="5">
    <source>
        <dbReference type="Proteomes" id="UP000321947"/>
    </source>
</evidence>
<comment type="caution">
    <text evidence="2">The sequence shown here is derived from an EMBL/GenBank/DDBJ whole genome shotgun (WGS) entry which is preliminary data.</text>
</comment>
<dbReference type="AlphaFoldDB" id="A0A5A7UGY6"/>
<comment type="similarity">
    <text evidence="1">Belongs to the AB hydrolase superfamily. AB hydrolase 4 family.</text>
</comment>